<dbReference type="InterPro" id="IPR038717">
    <property type="entry name" value="Tc1-like_DDE_dom"/>
</dbReference>
<evidence type="ECO:0000259" key="1">
    <source>
        <dbReference type="Pfam" id="PF13358"/>
    </source>
</evidence>
<evidence type="ECO:0000313" key="2">
    <source>
        <dbReference type="EMBL" id="CAG8639972.1"/>
    </source>
</evidence>
<organism evidence="2 3">
    <name type="scientific">Ambispora leptoticha</name>
    <dbReference type="NCBI Taxonomy" id="144679"/>
    <lineage>
        <taxon>Eukaryota</taxon>
        <taxon>Fungi</taxon>
        <taxon>Fungi incertae sedis</taxon>
        <taxon>Mucoromycota</taxon>
        <taxon>Glomeromycotina</taxon>
        <taxon>Glomeromycetes</taxon>
        <taxon>Archaeosporales</taxon>
        <taxon>Ambisporaceae</taxon>
        <taxon>Ambispora</taxon>
    </lineage>
</organism>
<gene>
    <name evidence="2" type="ORF">ALEPTO_LOCUS9670</name>
</gene>
<protein>
    <submittedName>
        <fullName evidence="2">887_t:CDS:1</fullName>
    </submittedName>
</protein>
<reference evidence="2" key="1">
    <citation type="submission" date="2021-06" db="EMBL/GenBank/DDBJ databases">
        <authorList>
            <person name="Kallberg Y."/>
            <person name="Tangrot J."/>
            <person name="Rosling A."/>
        </authorList>
    </citation>
    <scope>NUCLEOTIDE SEQUENCE</scope>
    <source>
        <strain evidence="2">FL130A</strain>
    </source>
</reference>
<dbReference type="InterPro" id="IPR036397">
    <property type="entry name" value="RNaseH_sf"/>
</dbReference>
<sequence length="207" mass="24468">MADYVFQERGISISQQTVSRILKEQGVTYKTLTYHYQQIVSQQEINYFIDRTRNLPPYQLLALDECGFHLNEDPRRGYSLKGTRAISQRPSSKGEHYTLLLCIGNTEKDGVVHYQLIKDNARIHHAKKKCIDLGLLPIKELLISRNIQPVYFPPYTPQLNPTELCFNFIRNYIERRRPRTFEELKSLIDEAMEELNKKDLREYFKHC</sequence>
<keyword evidence="3" id="KW-1185">Reference proteome</keyword>
<dbReference type="Gene3D" id="3.30.420.10">
    <property type="entry name" value="Ribonuclease H-like superfamily/Ribonuclease H"/>
    <property type="match status" value="1"/>
</dbReference>
<dbReference type="GO" id="GO:0003676">
    <property type="term" value="F:nucleic acid binding"/>
    <property type="evidence" value="ECO:0007669"/>
    <property type="project" value="InterPro"/>
</dbReference>
<dbReference type="Pfam" id="PF13358">
    <property type="entry name" value="DDE_3"/>
    <property type="match status" value="1"/>
</dbReference>
<accession>A0A9N9GWN3</accession>
<dbReference type="Proteomes" id="UP000789508">
    <property type="component" value="Unassembled WGS sequence"/>
</dbReference>
<evidence type="ECO:0000313" key="3">
    <source>
        <dbReference type="Proteomes" id="UP000789508"/>
    </source>
</evidence>
<dbReference type="AlphaFoldDB" id="A0A9N9GWN3"/>
<dbReference type="EMBL" id="CAJVPS010008036">
    <property type="protein sequence ID" value="CAG8639972.1"/>
    <property type="molecule type" value="Genomic_DNA"/>
</dbReference>
<dbReference type="OrthoDB" id="2266637at2759"/>
<proteinExistence type="predicted"/>
<comment type="caution">
    <text evidence="2">The sequence shown here is derived from an EMBL/GenBank/DDBJ whole genome shotgun (WGS) entry which is preliminary data.</text>
</comment>
<name>A0A9N9GWN3_9GLOM</name>
<feature type="domain" description="Tc1-like transposase DDE" evidence="1">
    <location>
        <begin position="115"/>
        <end position="185"/>
    </location>
</feature>